<evidence type="ECO:0000313" key="3">
    <source>
        <dbReference type="Proteomes" id="UP000179233"/>
    </source>
</evidence>
<accession>A0A1G1VSL5</accession>
<proteinExistence type="predicted"/>
<dbReference type="Pfam" id="PF18894">
    <property type="entry name" value="PhageMetallopep"/>
    <property type="match status" value="1"/>
</dbReference>
<dbReference type="Proteomes" id="UP000179233">
    <property type="component" value="Unassembled WGS sequence"/>
</dbReference>
<dbReference type="EMBL" id="MHCJ01000003">
    <property type="protein sequence ID" value="OGY18382.1"/>
    <property type="molecule type" value="Genomic_DNA"/>
</dbReference>
<comment type="caution">
    <text evidence="2">The sequence shown here is derived from an EMBL/GenBank/DDBJ whole genome shotgun (WGS) entry which is preliminary data.</text>
</comment>
<feature type="domain" description="Putative phage metallopeptidase" evidence="1">
    <location>
        <begin position="2"/>
        <end position="102"/>
    </location>
</feature>
<dbReference type="InterPro" id="IPR043998">
    <property type="entry name" value="Put_Metallopep"/>
</dbReference>
<organism evidence="2 3">
    <name type="scientific">Candidatus Chisholmbacteria bacterium RIFCSPHIGHO2_01_FULL_52_32</name>
    <dbReference type="NCBI Taxonomy" id="1797591"/>
    <lineage>
        <taxon>Bacteria</taxon>
        <taxon>Candidatus Chisholmiibacteriota</taxon>
    </lineage>
</organism>
<reference evidence="2 3" key="1">
    <citation type="journal article" date="2016" name="Nat. Commun.">
        <title>Thousands of microbial genomes shed light on interconnected biogeochemical processes in an aquifer system.</title>
        <authorList>
            <person name="Anantharaman K."/>
            <person name="Brown C.T."/>
            <person name="Hug L.A."/>
            <person name="Sharon I."/>
            <person name="Castelle C.J."/>
            <person name="Probst A.J."/>
            <person name="Thomas B.C."/>
            <person name="Singh A."/>
            <person name="Wilkins M.J."/>
            <person name="Karaoz U."/>
            <person name="Brodie E.L."/>
            <person name="Williams K.H."/>
            <person name="Hubbard S.S."/>
            <person name="Banfield J.F."/>
        </authorList>
    </citation>
    <scope>NUCLEOTIDE SEQUENCE [LARGE SCALE GENOMIC DNA]</scope>
</reference>
<gene>
    <name evidence="2" type="ORF">A2786_02670</name>
</gene>
<dbReference type="AlphaFoldDB" id="A0A1G1VSL5"/>
<name>A0A1G1VSL5_9BACT</name>
<evidence type="ECO:0000313" key="2">
    <source>
        <dbReference type="EMBL" id="OGY18382.1"/>
    </source>
</evidence>
<evidence type="ECO:0000259" key="1">
    <source>
        <dbReference type="Pfam" id="PF18894"/>
    </source>
</evidence>
<sequence length="128" mass="15013">MDFHKAPDIQEKLSAILRVMKFPHIDATKVICFRSFGSSSRARARIWSFPRIWQLALRLKPHYVIEILSERFDRLPEDDKTRVLIHELLHIPKTFSGALVPHRGRGRRIDHQTVEALFQKYKSQGSKP</sequence>
<protein>
    <recommendedName>
        <fullName evidence="1">Putative phage metallopeptidase domain-containing protein</fullName>
    </recommendedName>
</protein>